<organism evidence="1">
    <name type="scientific">Cacopsylla melanoneura</name>
    <dbReference type="NCBI Taxonomy" id="428564"/>
    <lineage>
        <taxon>Eukaryota</taxon>
        <taxon>Metazoa</taxon>
        <taxon>Ecdysozoa</taxon>
        <taxon>Arthropoda</taxon>
        <taxon>Hexapoda</taxon>
        <taxon>Insecta</taxon>
        <taxon>Pterygota</taxon>
        <taxon>Neoptera</taxon>
        <taxon>Paraneoptera</taxon>
        <taxon>Hemiptera</taxon>
        <taxon>Sternorrhyncha</taxon>
        <taxon>Psylloidea</taxon>
        <taxon>Psyllidae</taxon>
        <taxon>Psyllinae</taxon>
        <taxon>Cacopsylla</taxon>
    </lineage>
</organism>
<proteinExistence type="predicted"/>
<protein>
    <submittedName>
        <fullName evidence="1">Uncharacterized protein</fullName>
    </submittedName>
</protein>
<dbReference type="AlphaFoldDB" id="A0A8D9EWA8"/>
<name>A0A8D9EWA8_9HEMI</name>
<accession>A0A8D9EWA8</accession>
<evidence type="ECO:0000313" key="1">
    <source>
        <dbReference type="EMBL" id="CAG6768057.1"/>
    </source>
</evidence>
<reference evidence="1" key="1">
    <citation type="submission" date="2021-05" db="EMBL/GenBank/DDBJ databases">
        <authorList>
            <person name="Alioto T."/>
            <person name="Alioto T."/>
            <person name="Gomez Garrido J."/>
        </authorList>
    </citation>
    <scope>NUCLEOTIDE SEQUENCE</scope>
</reference>
<dbReference type="EMBL" id="HBUF01575134">
    <property type="protein sequence ID" value="CAG6768056.1"/>
    <property type="molecule type" value="Transcribed_RNA"/>
</dbReference>
<sequence>MTSHIGIAQIFPISSLLHYFDKSYPYYVTHSLETANNDIVPVTLMPYSTNTSDASLSNNTILLQATRTTILSNISNTPLNITSQTYSRSWNNSSNFKSRENTLITSSSNDQPSVVEPWTREYEDVFRDYGLKAAPSMINPVTQKVKKLKPKYDQVAFVYPPGYPHPPHHQTPPPP</sequence>
<dbReference type="EMBL" id="HBUF01575135">
    <property type="protein sequence ID" value="CAG6768057.1"/>
    <property type="molecule type" value="Transcribed_RNA"/>
</dbReference>